<accession>A0A0F9SH06</accession>
<name>A0A0F9SH06_9ZZZZ</name>
<gene>
    <name evidence="1" type="ORF">LCGC14_0454150</name>
</gene>
<dbReference type="EMBL" id="LAZR01000456">
    <property type="protein sequence ID" value="KKN68190.1"/>
    <property type="molecule type" value="Genomic_DNA"/>
</dbReference>
<comment type="caution">
    <text evidence="1">The sequence shown here is derived from an EMBL/GenBank/DDBJ whole genome shotgun (WGS) entry which is preliminary data.</text>
</comment>
<sequence length="58" mass="6836">MSFENMSNEMKNAMLQVYGMKTINIKESTYKDLMKLSKVHDCKTEDEIIKILIEFTKT</sequence>
<reference evidence="1" key="1">
    <citation type="journal article" date="2015" name="Nature">
        <title>Complex archaea that bridge the gap between prokaryotes and eukaryotes.</title>
        <authorList>
            <person name="Spang A."/>
            <person name="Saw J.H."/>
            <person name="Jorgensen S.L."/>
            <person name="Zaremba-Niedzwiedzka K."/>
            <person name="Martijn J."/>
            <person name="Lind A.E."/>
            <person name="van Eijk R."/>
            <person name="Schleper C."/>
            <person name="Guy L."/>
            <person name="Ettema T.J."/>
        </authorList>
    </citation>
    <scope>NUCLEOTIDE SEQUENCE</scope>
</reference>
<dbReference type="AlphaFoldDB" id="A0A0F9SH06"/>
<proteinExistence type="predicted"/>
<protein>
    <submittedName>
        <fullName evidence="1">Uncharacterized protein</fullName>
    </submittedName>
</protein>
<evidence type="ECO:0000313" key="1">
    <source>
        <dbReference type="EMBL" id="KKN68190.1"/>
    </source>
</evidence>
<organism evidence="1">
    <name type="scientific">marine sediment metagenome</name>
    <dbReference type="NCBI Taxonomy" id="412755"/>
    <lineage>
        <taxon>unclassified sequences</taxon>
        <taxon>metagenomes</taxon>
        <taxon>ecological metagenomes</taxon>
    </lineage>
</organism>